<proteinExistence type="predicted"/>
<dbReference type="Pfam" id="PF07484">
    <property type="entry name" value="Collar"/>
    <property type="match status" value="1"/>
</dbReference>
<gene>
    <name evidence="2" type="ORF">C7416_102596</name>
</gene>
<protein>
    <submittedName>
        <fullName evidence="2">Microcystin-dependent protein</fullName>
    </submittedName>
</protein>
<sequence length="178" mass="18299">MAQPFVGEIRMFAGNFAPAGWQFCAGQTLSIAQYEMLFSLLGTIYGGDGTTTFRLPDLRGNLPLGQGTGPGLSARTIGQAFGSPNITLLPGQIPGHTHPIQATNTMASTVTPGPDVLPGTTPSPNAFYDAGTANPPGKNAFAAGTVGMSGGTQPHSNQMPTLSLNYIIATDGIYPSQS</sequence>
<dbReference type="Proteomes" id="UP000249638">
    <property type="component" value="Unassembled WGS sequence"/>
</dbReference>
<name>A0A2W7P8N9_9BURK</name>
<keyword evidence="3" id="KW-1185">Reference proteome</keyword>
<feature type="domain" description="Phage tail collar" evidence="1">
    <location>
        <begin position="7"/>
        <end position="63"/>
    </location>
</feature>
<accession>A0A2W7P8N9</accession>
<comment type="caution">
    <text evidence="2">The sequence shown here is derived from an EMBL/GenBank/DDBJ whole genome shotgun (WGS) entry which is preliminary data.</text>
</comment>
<evidence type="ECO:0000313" key="3">
    <source>
        <dbReference type="Proteomes" id="UP000249638"/>
    </source>
</evidence>
<dbReference type="InterPro" id="IPR037053">
    <property type="entry name" value="Phage_tail_collar_dom_sf"/>
</dbReference>
<organism evidence="2 3">
    <name type="scientific">Cupriavidus phytorum</name>
    <dbReference type="NCBI Taxonomy" id="3024399"/>
    <lineage>
        <taxon>Bacteria</taxon>
        <taxon>Pseudomonadati</taxon>
        <taxon>Pseudomonadota</taxon>
        <taxon>Betaproteobacteria</taxon>
        <taxon>Burkholderiales</taxon>
        <taxon>Burkholderiaceae</taxon>
        <taxon>Cupriavidus</taxon>
    </lineage>
</organism>
<dbReference type="AlphaFoldDB" id="A0A2W7P8N9"/>
<dbReference type="EMBL" id="QKZN01000002">
    <property type="protein sequence ID" value="PZX32418.1"/>
    <property type="molecule type" value="Genomic_DNA"/>
</dbReference>
<dbReference type="Gene3D" id="3.90.1340.10">
    <property type="entry name" value="Phage tail collar domain"/>
    <property type="match status" value="1"/>
</dbReference>
<dbReference type="InterPro" id="IPR011083">
    <property type="entry name" value="Phage_tail_collar_dom"/>
</dbReference>
<dbReference type="SUPFAM" id="SSF88874">
    <property type="entry name" value="Receptor-binding domain of short tail fibre protein gp12"/>
    <property type="match status" value="1"/>
</dbReference>
<reference evidence="2" key="1">
    <citation type="submission" date="2018-06" db="EMBL/GenBank/DDBJ databases">
        <title>Genomic Encyclopedia of Type Strains, Phase IV (KMG-V): Genome sequencing to study the core and pangenomes of soil and plant-associated prokaryotes.</title>
        <authorList>
            <person name="Whitman W."/>
        </authorList>
    </citation>
    <scope>NUCLEOTIDE SEQUENCE [LARGE SCALE GENOMIC DNA]</scope>
    <source>
        <strain evidence="2">MLR2-44</strain>
    </source>
</reference>
<evidence type="ECO:0000313" key="2">
    <source>
        <dbReference type="EMBL" id="PZX32418.1"/>
    </source>
</evidence>
<evidence type="ECO:0000259" key="1">
    <source>
        <dbReference type="Pfam" id="PF07484"/>
    </source>
</evidence>